<sequence length="105" mass="11904">MRMSNYAGRQAQLFKLIQISEFIYFPLKENNIDHDEIEIDIPPCSGSCTIESLISNFKNFGNETDPATLCNTDITPDANGAAKIILNFWNFVFIFVFGVIFKICV</sequence>
<keyword evidence="1" id="KW-0472">Membrane</keyword>
<evidence type="ECO:0000256" key="1">
    <source>
        <dbReference type="SAM" id="Phobius"/>
    </source>
</evidence>
<protein>
    <submittedName>
        <fullName evidence="3">Uncharacterized protein</fullName>
    </submittedName>
</protein>
<feature type="transmembrane region" description="Helical" evidence="1">
    <location>
        <begin position="84"/>
        <end position="103"/>
    </location>
</feature>
<keyword evidence="2" id="KW-1185">Reference proteome</keyword>
<organism evidence="2 3">
    <name type="scientific">Panagrolaimus davidi</name>
    <dbReference type="NCBI Taxonomy" id="227884"/>
    <lineage>
        <taxon>Eukaryota</taxon>
        <taxon>Metazoa</taxon>
        <taxon>Ecdysozoa</taxon>
        <taxon>Nematoda</taxon>
        <taxon>Chromadorea</taxon>
        <taxon>Rhabditida</taxon>
        <taxon>Tylenchina</taxon>
        <taxon>Panagrolaimomorpha</taxon>
        <taxon>Panagrolaimoidea</taxon>
        <taxon>Panagrolaimidae</taxon>
        <taxon>Panagrolaimus</taxon>
    </lineage>
</organism>
<accession>A0A914QXT9</accession>
<dbReference type="WBParaSite" id="PDA_v2.g8673.t1">
    <property type="protein sequence ID" value="PDA_v2.g8673.t1"/>
    <property type="gene ID" value="PDA_v2.g8673"/>
</dbReference>
<dbReference type="Proteomes" id="UP000887578">
    <property type="component" value="Unplaced"/>
</dbReference>
<reference evidence="3" key="1">
    <citation type="submission" date="2022-11" db="UniProtKB">
        <authorList>
            <consortium name="WormBaseParasite"/>
        </authorList>
    </citation>
    <scope>IDENTIFICATION</scope>
</reference>
<evidence type="ECO:0000313" key="3">
    <source>
        <dbReference type="WBParaSite" id="PDA_v2.g8673.t1"/>
    </source>
</evidence>
<keyword evidence="1" id="KW-1133">Transmembrane helix</keyword>
<keyword evidence="1" id="KW-0812">Transmembrane</keyword>
<name>A0A914QXT9_9BILA</name>
<proteinExistence type="predicted"/>
<dbReference type="AlphaFoldDB" id="A0A914QXT9"/>
<evidence type="ECO:0000313" key="2">
    <source>
        <dbReference type="Proteomes" id="UP000887578"/>
    </source>
</evidence>